<dbReference type="SUPFAM" id="SSF53474">
    <property type="entry name" value="alpha/beta-Hydrolases"/>
    <property type="match status" value="1"/>
</dbReference>
<protein>
    <recommendedName>
        <fullName evidence="1">AB hydrolase-1 domain-containing protein</fullName>
    </recommendedName>
</protein>
<comment type="caution">
    <text evidence="2">The sequence shown here is derived from an EMBL/GenBank/DDBJ whole genome shotgun (WGS) entry which is preliminary data.</text>
</comment>
<gene>
    <name evidence="2" type="ORF">GAK30_00295</name>
</gene>
<evidence type="ECO:0000259" key="1">
    <source>
        <dbReference type="Pfam" id="PF00561"/>
    </source>
</evidence>
<dbReference type="Pfam" id="PF00561">
    <property type="entry name" value="Abhydrolase_1"/>
    <property type="match status" value="1"/>
</dbReference>
<sequence length="250" mass="27185">MPIAHLPNGSRLHYERQGSGPAVLALAPGGLRSRAALWRQTHDGRARPWPDPVALLAPHFDVIAIDQRNAGHSWAPLRASDGWDAYADDHIQLLDALGIEHFHILGACIGPSFALKLIERHPQRVRSAVLQQPIGHTDDNAALRHASFQEWAAGLPALGHQPDPAVLAAIEHNLFGGADFVLSVSRDSVRRSITPLLILPGDDARHPARTSDELRALRPDAQWLSPWQGADHAQAYAQTVLGFLQAHSAP</sequence>
<dbReference type="Proteomes" id="UP000461670">
    <property type="component" value="Unassembled WGS sequence"/>
</dbReference>
<reference evidence="3" key="1">
    <citation type="journal article" date="2020" name="MBio">
        <title>Horizontal gene transfer to a defensive symbiont with a reduced genome amongst a multipartite beetle microbiome.</title>
        <authorList>
            <person name="Waterworth S.C."/>
            <person name="Florez L.V."/>
            <person name="Rees E.R."/>
            <person name="Hertweck C."/>
            <person name="Kaltenpoth M."/>
            <person name="Kwan J.C."/>
        </authorList>
    </citation>
    <scope>NUCLEOTIDE SEQUENCE [LARGE SCALE GENOMIC DNA]</scope>
</reference>
<dbReference type="InterPro" id="IPR050471">
    <property type="entry name" value="AB_hydrolase"/>
</dbReference>
<organism evidence="2 3">
    <name type="scientific">Paracidovorax wautersii</name>
    <dbReference type="NCBI Taxonomy" id="1177982"/>
    <lineage>
        <taxon>Bacteria</taxon>
        <taxon>Pseudomonadati</taxon>
        <taxon>Pseudomonadota</taxon>
        <taxon>Betaproteobacteria</taxon>
        <taxon>Burkholderiales</taxon>
        <taxon>Comamonadaceae</taxon>
        <taxon>Paracidovorax</taxon>
    </lineage>
</organism>
<dbReference type="PANTHER" id="PTHR43433:SF5">
    <property type="entry name" value="AB HYDROLASE-1 DOMAIN-CONTAINING PROTEIN"/>
    <property type="match status" value="1"/>
</dbReference>
<dbReference type="Gene3D" id="3.40.50.1820">
    <property type="entry name" value="alpha/beta hydrolase"/>
    <property type="match status" value="1"/>
</dbReference>
<dbReference type="AlphaFoldDB" id="A0A7V8FS60"/>
<name>A0A7V8FS60_9BURK</name>
<accession>A0A7V8FS60</accession>
<feature type="domain" description="AB hydrolase-1" evidence="1">
    <location>
        <begin position="54"/>
        <end position="177"/>
    </location>
</feature>
<dbReference type="EMBL" id="WNDQ01000003">
    <property type="protein sequence ID" value="KAF1023632.1"/>
    <property type="molecule type" value="Genomic_DNA"/>
</dbReference>
<dbReference type="PANTHER" id="PTHR43433">
    <property type="entry name" value="HYDROLASE, ALPHA/BETA FOLD FAMILY PROTEIN"/>
    <property type="match status" value="1"/>
</dbReference>
<evidence type="ECO:0000313" key="2">
    <source>
        <dbReference type="EMBL" id="KAF1023632.1"/>
    </source>
</evidence>
<evidence type="ECO:0000313" key="3">
    <source>
        <dbReference type="Proteomes" id="UP000461670"/>
    </source>
</evidence>
<dbReference type="InterPro" id="IPR029058">
    <property type="entry name" value="AB_hydrolase_fold"/>
</dbReference>
<proteinExistence type="predicted"/>
<dbReference type="InterPro" id="IPR000073">
    <property type="entry name" value="AB_hydrolase_1"/>
</dbReference>